<organism evidence="1 2">
    <name type="scientific">Thermococcus sibiricus</name>
    <dbReference type="NCBI Taxonomy" id="172049"/>
    <lineage>
        <taxon>Archaea</taxon>
        <taxon>Methanobacteriati</taxon>
        <taxon>Methanobacteriota</taxon>
        <taxon>Thermococci</taxon>
        <taxon>Thermococcales</taxon>
        <taxon>Thermococcaceae</taxon>
        <taxon>Thermococcus</taxon>
    </lineage>
</organism>
<proteinExistence type="predicted"/>
<comment type="caution">
    <text evidence="1">The sequence shown here is derived from an EMBL/GenBank/DDBJ whole genome shotgun (WGS) entry which is preliminary data.</text>
</comment>
<dbReference type="RefSeq" id="WP_015849306.1">
    <property type="nucleotide sequence ID" value="NZ_LGFD01000001.1"/>
</dbReference>
<gene>
    <name evidence="1" type="ORF">XD54_0026</name>
</gene>
<evidence type="ECO:0000313" key="1">
    <source>
        <dbReference type="EMBL" id="KUK18641.1"/>
    </source>
</evidence>
<dbReference type="Proteomes" id="UP000053911">
    <property type="component" value="Unassembled WGS sequence"/>
</dbReference>
<evidence type="ECO:0000313" key="2">
    <source>
        <dbReference type="Proteomes" id="UP000053911"/>
    </source>
</evidence>
<name>A0A117L1W1_9EURY</name>
<dbReference type="GeneID" id="8096028"/>
<accession>A0A117L1W1</accession>
<protein>
    <submittedName>
        <fullName evidence="1">Uncharacterized protein</fullName>
    </submittedName>
</protein>
<dbReference type="AlphaFoldDB" id="A0A117L1W1"/>
<dbReference type="EMBL" id="LGFD01000001">
    <property type="protein sequence ID" value="KUK18641.1"/>
    <property type="molecule type" value="Genomic_DNA"/>
</dbReference>
<sequence length="84" mass="9832">MQLYYEIEKVKYSALPGIKRNLEIHASEIVHENKKCRGIDLDNRIKLMNGIFGVIRDFDDLSLVAVVIDKEKVLENKFLRNTIR</sequence>
<reference evidence="2" key="1">
    <citation type="journal article" date="2015" name="MBio">
        <title>Genome-Resolved Metagenomic Analysis Reveals Roles for Candidate Phyla and Other Microbial Community Members in Biogeochemical Transformations in Oil Reservoirs.</title>
        <authorList>
            <person name="Hu P."/>
            <person name="Tom L."/>
            <person name="Singh A."/>
            <person name="Thomas B.C."/>
            <person name="Baker B.J."/>
            <person name="Piceno Y.M."/>
            <person name="Andersen G.L."/>
            <person name="Banfield J.F."/>
        </authorList>
    </citation>
    <scope>NUCLEOTIDE SEQUENCE [LARGE SCALE GENOMIC DNA]</scope>
</reference>